<reference evidence="3 4" key="1">
    <citation type="journal article" date="2018" name="IMA Fungus">
        <title>IMA Genome-F 9: Draft genome sequence of Annulohypoxylon stygium, Aspergillus mulundensis, Berkeleyomyces basicola (syn. Thielaviopsis basicola), Ceratocystis smalleyi, two Cercospora beticola strains, Coleophoma cylindrospora, Fusarium fracticaudum, Phialophora cf. hyalina, and Morchella septimelata.</title>
        <authorList>
            <person name="Wingfield B.D."/>
            <person name="Bills G.F."/>
            <person name="Dong Y."/>
            <person name="Huang W."/>
            <person name="Nel W.J."/>
            <person name="Swalarsk-Parry B.S."/>
            <person name="Vaghefi N."/>
            <person name="Wilken P.M."/>
            <person name="An Z."/>
            <person name="de Beer Z.W."/>
            <person name="De Vos L."/>
            <person name="Chen L."/>
            <person name="Duong T.A."/>
            <person name="Gao Y."/>
            <person name="Hammerbacher A."/>
            <person name="Kikkert J.R."/>
            <person name="Li Y."/>
            <person name="Li H."/>
            <person name="Li K."/>
            <person name="Li Q."/>
            <person name="Liu X."/>
            <person name="Ma X."/>
            <person name="Naidoo K."/>
            <person name="Pethybridge S.J."/>
            <person name="Sun J."/>
            <person name="Steenkamp E.T."/>
            <person name="van der Nest M.A."/>
            <person name="van Wyk S."/>
            <person name="Wingfield M.J."/>
            <person name="Xiong C."/>
            <person name="Yue Q."/>
            <person name="Zhang X."/>
        </authorList>
    </citation>
    <scope>NUCLEOTIDE SEQUENCE [LARGE SCALE GENOMIC DNA]</scope>
    <source>
        <strain evidence="3 4">DSM 5745</strain>
    </source>
</reference>
<evidence type="ECO:0000256" key="2">
    <source>
        <dbReference type="SAM" id="SignalP"/>
    </source>
</evidence>
<dbReference type="OrthoDB" id="4344543at2759"/>
<proteinExistence type="predicted"/>
<dbReference type="EMBL" id="PVWQ01000007">
    <property type="protein sequence ID" value="RDW76537.1"/>
    <property type="molecule type" value="Genomic_DNA"/>
</dbReference>
<name>A0A3D8RR21_9EURO</name>
<gene>
    <name evidence="3" type="ORF">DSM5745_06529</name>
</gene>
<evidence type="ECO:0000256" key="1">
    <source>
        <dbReference type="SAM" id="MobiDB-lite"/>
    </source>
</evidence>
<feature type="compositionally biased region" description="Polar residues" evidence="1">
    <location>
        <begin position="124"/>
        <end position="134"/>
    </location>
</feature>
<evidence type="ECO:0000313" key="4">
    <source>
        <dbReference type="Proteomes" id="UP000256690"/>
    </source>
</evidence>
<organism evidence="3 4">
    <name type="scientific">Aspergillus mulundensis</name>
    <dbReference type="NCBI Taxonomy" id="1810919"/>
    <lineage>
        <taxon>Eukaryota</taxon>
        <taxon>Fungi</taxon>
        <taxon>Dikarya</taxon>
        <taxon>Ascomycota</taxon>
        <taxon>Pezizomycotina</taxon>
        <taxon>Eurotiomycetes</taxon>
        <taxon>Eurotiomycetidae</taxon>
        <taxon>Eurotiales</taxon>
        <taxon>Aspergillaceae</taxon>
        <taxon>Aspergillus</taxon>
        <taxon>Aspergillus subgen. Nidulantes</taxon>
    </lineage>
</organism>
<sequence length="362" mass="39279">MRSGLQKPGAVPFLALLIFSLLSLVPTLAKEWDFYGYSYSAHLAYLGLPRGDGHGRSVTLAPLVGGARLTGLADSSPRVKNASSTIEPRSRLVGTGYHCRSWLFGDFYSSCIDNVRGAQPHHSAVNTPPRSSFETGPETGHEAVAYSATKGPSSITRGVSALKEFVIKRWDDQQSAQPLPPRHDSIDEISTHATPTVANASVTPATASGQQRQPTPNNELNETPAERVDEDAWVYKLPLLVHRTWQQACITGGQYLGNLTTQSLARQLNQTLKPKYVASHSVDEISLEEQPGCASNRESLDTNSNQSELHPCQTNPQSTLPPNSLELTAGQSKFAGFRRDSEHMCGSSMAIVIALVVGIMWF</sequence>
<evidence type="ECO:0000313" key="3">
    <source>
        <dbReference type="EMBL" id="RDW76537.1"/>
    </source>
</evidence>
<feature type="compositionally biased region" description="Polar residues" evidence="1">
    <location>
        <begin position="301"/>
        <end position="323"/>
    </location>
</feature>
<keyword evidence="2" id="KW-0732">Signal</keyword>
<dbReference type="GeneID" id="38116899"/>
<feature type="region of interest" description="Disordered" evidence="1">
    <location>
        <begin position="288"/>
        <end position="323"/>
    </location>
</feature>
<keyword evidence="4" id="KW-1185">Reference proteome</keyword>
<feature type="signal peptide" evidence="2">
    <location>
        <begin position="1"/>
        <end position="29"/>
    </location>
</feature>
<comment type="caution">
    <text evidence="3">The sequence shown here is derived from an EMBL/GenBank/DDBJ whole genome shotgun (WGS) entry which is preliminary data.</text>
</comment>
<feature type="compositionally biased region" description="Polar residues" evidence="1">
    <location>
        <begin position="202"/>
        <end position="221"/>
    </location>
</feature>
<protein>
    <submittedName>
        <fullName evidence="3">Uncharacterized protein</fullName>
    </submittedName>
</protein>
<dbReference type="RefSeq" id="XP_026602849.1">
    <property type="nucleotide sequence ID" value="XM_026748545.1"/>
</dbReference>
<feature type="region of interest" description="Disordered" evidence="1">
    <location>
        <begin position="119"/>
        <end position="138"/>
    </location>
</feature>
<feature type="chain" id="PRO_5017747910" evidence="2">
    <location>
        <begin position="30"/>
        <end position="362"/>
    </location>
</feature>
<dbReference type="Proteomes" id="UP000256690">
    <property type="component" value="Unassembled WGS sequence"/>
</dbReference>
<feature type="region of interest" description="Disordered" evidence="1">
    <location>
        <begin position="202"/>
        <end position="226"/>
    </location>
</feature>
<dbReference type="AlphaFoldDB" id="A0A3D8RR21"/>
<accession>A0A3D8RR21</accession>